<gene>
    <name evidence="7" type="ORF">CRT60_18105</name>
</gene>
<dbReference type="Pfam" id="PF06769">
    <property type="entry name" value="YoeB_toxin"/>
    <property type="match status" value="1"/>
</dbReference>
<evidence type="ECO:0000313" key="8">
    <source>
        <dbReference type="Proteomes" id="UP000225379"/>
    </source>
</evidence>
<keyword evidence="4" id="KW-0255">Endonuclease</keyword>
<dbReference type="PANTHER" id="PTHR38039">
    <property type="entry name" value="TOXIN YOEB"/>
    <property type="match status" value="1"/>
</dbReference>
<evidence type="ECO:0000256" key="3">
    <source>
        <dbReference type="ARBA" id="ARBA00022722"/>
    </source>
</evidence>
<dbReference type="SUPFAM" id="SSF143011">
    <property type="entry name" value="RelE-like"/>
    <property type="match status" value="1"/>
</dbReference>
<dbReference type="GO" id="GO:0006401">
    <property type="term" value="P:RNA catabolic process"/>
    <property type="evidence" value="ECO:0007669"/>
    <property type="project" value="InterPro"/>
</dbReference>
<dbReference type="InterPro" id="IPR009614">
    <property type="entry name" value="YoeB_toxin"/>
</dbReference>
<dbReference type="RefSeq" id="WP_098737965.1">
    <property type="nucleotide sequence ID" value="NZ_PDKW01000042.1"/>
</dbReference>
<evidence type="ECO:0000256" key="1">
    <source>
        <dbReference type="ARBA" id="ARBA00008172"/>
    </source>
</evidence>
<dbReference type="OrthoDB" id="9801102at2"/>
<sequence length="88" mass="10325">MKKVWTDGAWEDYLHWQKNDRALLRKINDLIRDAERNPFSGLGKPEPLKEGLAGWWSRRITGEHRLVYRVTGSGDAQALEILACRYHY</sequence>
<evidence type="ECO:0000256" key="6">
    <source>
        <dbReference type="ARBA" id="ARBA00030388"/>
    </source>
</evidence>
<keyword evidence="8" id="KW-1185">Reference proteome</keyword>
<comment type="similarity">
    <text evidence="1">Belongs to the YoeB family.</text>
</comment>
<dbReference type="GO" id="GO:0016787">
    <property type="term" value="F:hydrolase activity"/>
    <property type="evidence" value="ECO:0007669"/>
    <property type="project" value="UniProtKB-KW"/>
</dbReference>
<evidence type="ECO:0000256" key="2">
    <source>
        <dbReference type="ARBA" id="ARBA00022649"/>
    </source>
</evidence>
<evidence type="ECO:0000256" key="4">
    <source>
        <dbReference type="ARBA" id="ARBA00022759"/>
    </source>
</evidence>
<keyword evidence="5" id="KW-0378">Hydrolase</keyword>
<evidence type="ECO:0000313" key="7">
    <source>
        <dbReference type="EMBL" id="PGH55247.1"/>
    </source>
</evidence>
<dbReference type="Proteomes" id="UP000225379">
    <property type="component" value="Unassembled WGS sequence"/>
</dbReference>
<keyword evidence="3" id="KW-0540">Nuclease</keyword>
<dbReference type="InterPro" id="IPR035093">
    <property type="entry name" value="RelE/ParE_toxin_dom_sf"/>
</dbReference>
<organism evidence="7 8">
    <name type="scientific">Azospirillum palustre</name>
    <dbReference type="NCBI Taxonomy" id="2044885"/>
    <lineage>
        <taxon>Bacteria</taxon>
        <taxon>Pseudomonadati</taxon>
        <taxon>Pseudomonadota</taxon>
        <taxon>Alphaproteobacteria</taxon>
        <taxon>Rhodospirillales</taxon>
        <taxon>Azospirillaceae</taxon>
        <taxon>Azospirillum</taxon>
    </lineage>
</organism>
<name>A0A2B8BDC3_9PROT</name>
<dbReference type="EMBL" id="PDKW01000042">
    <property type="protein sequence ID" value="PGH55247.1"/>
    <property type="molecule type" value="Genomic_DNA"/>
</dbReference>
<protein>
    <recommendedName>
        <fullName evidence="6">Putative mRNA interferase YoeB</fullName>
    </recommendedName>
</protein>
<dbReference type="Gene3D" id="3.30.2310.20">
    <property type="entry name" value="RelE-like"/>
    <property type="match status" value="1"/>
</dbReference>
<reference evidence="8" key="1">
    <citation type="submission" date="2017-10" db="EMBL/GenBank/DDBJ databases">
        <authorList>
            <person name="Kravchenko I.K."/>
            <person name="Grouzdev D.S."/>
        </authorList>
    </citation>
    <scope>NUCLEOTIDE SEQUENCE [LARGE SCALE GENOMIC DNA]</scope>
    <source>
        <strain evidence="8">B2</strain>
    </source>
</reference>
<evidence type="ECO:0000256" key="5">
    <source>
        <dbReference type="ARBA" id="ARBA00022801"/>
    </source>
</evidence>
<accession>A0A2B8BDC3</accession>
<dbReference type="PANTHER" id="PTHR38039:SF1">
    <property type="entry name" value="TOXIN YOEB"/>
    <property type="match status" value="1"/>
</dbReference>
<keyword evidence="2" id="KW-1277">Toxin-antitoxin system</keyword>
<dbReference type="GO" id="GO:0098795">
    <property type="term" value="P:global gene silencing by mRNA cleavage"/>
    <property type="evidence" value="ECO:0007669"/>
    <property type="project" value="TreeGrafter"/>
</dbReference>
<proteinExistence type="inferred from homology"/>
<dbReference type="GO" id="GO:0004519">
    <property type="term" value="F:endonuclease activity"/>
    <property type="evidence" value="ECO:0007669"/>
    <property type="project" value="UniProtKB-KW"/>
</dbReference>
<comment type="caution">
    <text evidence="7">The sequence shown here is derived from an EMBL/GenBank/DDBJ whole genome shotgun (WGS) entry which is preliminary data.</text>
</comment>
<dbReference type="AlphaFoldDB" id="A0A2B8BDC3"/>
<dbReference type="NCBIfam" id="TIGR02116">
    <property type="entry name" value="toxin_Txe_YoeB"/>
    <property type="match status" value="1"/>
</dbReference>